<dbReference type="InterPro" id="IPR010298">
    <property type="entry name" value="YacP-like"/>
</dbReference>
<gene>
    <name evidence="1" type="ORF">E3J95_04930</name>
</gene>
<dbReference type="Proteomes" id="UP000320781">
    <property type="component" value="Unassembled WGS sequence"/>
</dbReference>
<evidence type="ECO:0000313" key="1">
    <source>
        <dbReference type="EMBL" id="TES85211.1"/>
    </source>
</evidence>
<dbReference type="Pfam" id="PF05991">
    <property type="entry name" value="NYN_YacP"/>
    <property type="match status" value="1"/>
</dbReference>
<evidence type="ECO:0008006" key="3">
    <source>
        <dbReference type="Google" id="ProtNLM"/>
    </source>
</evidence>
<name>A0A523QI30_UNCAE</name>
<sequence length="169" mass="19333">MKVALLVDGYNLIHASPLLKKLWEKSLYLAQERLVHLVANFCSFEGIEGRVVFDAYRRSSHDTVEEVAPSVKMVLTGKGKTADSYIEGFVLQKKSDYDYMYVVTADFAQAMTVLDSKILPLSPRNFLKQVETCEQKLKEKSSPSPLEFSSRMADYVEEKLMHKLMKQKK</sequence>
<evidence type="ECO:0000313" key="2">
    <source>
        <dbReference type="Proteomes" id="UP000320781"/>
    </source>
</evidence>
<dbReference type="PANTHER" id="PTHR34547:SF1">
    <property type="entry name" value="YACP-LIKE NYN DOMAIN PROTEIN"/>
    <property type="match status" value="1"/>
</dbReference>
<protein>
    <recommendedName>
        <fullName evidence="3">NYN domain-containing protein</fullName>
    </recommendedName>
</protein>
<proteinExistence type="predicted"/>
<dbReference type="AlphaFoldDB" id="A0A523QI30"/>
<reference evidence="1 2" key="1">
    <citation type="submission" date="2019-03" db="EMBL/GenBank/DDBJ databases">
        <title>Metabolic potential of uncultured bacteria and archaea associated with petroleum seepage in deep-sea sediments.</title>
        <authorList>
            <person name="Dong X."/>
            <person name="Hubert C."/>
        </authorList>
    </citation>
    <scope>NUCLEOTIDE SEQUENCE [LARGE SCALE GENOMIC DNA]</scope>
    <source>
        <strain evidence="1">E44_bin92</strain>
    </source>
</reference>
<accession>A0A523QI30</accession>
<dbReference type="EMBL" id="SOKU01000244">
    <property type="protein sequence ID" value="TES85211.1"/>
    <property type="molecule type" value="Genomic_DNA"/>
</dbReference>
<dbReference type="PANTHER" id="PTHR34547">
    <property type="entry name" value="YACP-LIKE NYN DOMAIN PROTEIN"/>
    <property type="match status" value="1"/>
</dbReference>
<comment type="caution">
    <text evidence="1">The sequence shown here is derived from an EMBL/GenBank/DDBJ whole genome shotgun (WGS) entry which is preliminary data.</text>
</comment>
<organism evidence="1 2">
    <name type="scientific">Aerophobetes bacterium</name>
    <dbReference type="NCBI Taxonomy" id="2030807"/>
    <lineage>
        <taxon>Bacteria</taxon>
        <taxon>Candidatus Aerophobota</taxon>
    </lineage>
</organism>